<keyword evidence="2" id="KW-1185">Reference proteome</keyword>
<dbReference type="AlphaFoldDB" id="A0A931EB02"/>
<evidence type="ECO:0000313" key="2">
    <source>
        <dbReference type="Proteomes" id="UP000628448"/>
    </source>
</evidence>
<sequence length="45" mass="4938">MSNNHAKAEKAAKKHYNSAINLPKDDLSPELLEAHIVALLRNALS</sequence>
<reference evidence="1" key="1">
    <citation type="submission" date="2020-11" db="EMBL/GenBank/DDBJ databases">
        <title>Bacterial whole genome sequence for Panacibacter sp. DH6.</title>
        <authorList>
            <person name="Le V."/>
            <person name="Ko S."/>
            <person name="Ahn C.-Y."/>
            <person name="Oh H.-M."/>
        </authorList>
    </citation>
    <scope>NUCLEOTIDE SEQUENCE</scope>
    <source>
        <strain evidence="1">DH6</strain>
    </source>
</reference>
<accession>A0A931EB02</accession>
<comment type="caution">
    <text evidence="1">The sequence shown here is derived from an EMBL/GenBank/DDBJ whole genome shotgun (WGS) entry which is preliminary data.</text>
</comment>
<dbReference type="Proteomes" id="UP000628448">
    <property type="component" value="Unassembled WGS sequence"/>
</dbReference>
<evidence type="ECO:0000313" key="1">
    <source>
        <dbReference type="EMBL" id="MBG9377116.1"/>
    </source>
</evidence>
<name>A0A931EB02_9BACT</name>
<dbReference type="EMBL" id="JADWYR010000002">
    <property type="protein sequence ID" value="MBG9377116.1"/>
    <property type="molecule type" value="Genomic_DNA"/>
</dbReference>
<gene>
    <name evidence="1" type="ORF">I5907_12810</name>
</gene>
<protein>
    <submittedName>
        <fullName evidence="1">Uncharacterized protein</fullName>
    </submittedName>
</protein>
<organism evidence="1 2">
    <name type="scientific">Panacibacter microcysteis</name>
    <dbReference type="NCBI Taxonomy" id="2793269"/>
    <lineage>
        <taxon>Bacteria</taxon>
        <taxon>Pseudomonadati</taxon>
        <taxon>Bacteroidota</taxon>
        <taxon>Chitinophagia</taxon>
        <taxon>Chitinophagales</taxon>
        <taxon>Chitinophagaceae</taxon>
        <taxon>Panacibacter</taxon>
    </lineage>
</organism>
<dbReference type="RefSeq" id="WP_196991216.1">
    <property type="nucleotide sequence ID" value="NZ_JADWYR010000002.1"/>
</dbReference>
<proteinExistence type="predicted"/>